<evidence type="ECO:0000259" key="2">
    <source>
        <dbReference type="SMART" id="SM01264"/>
    </source>
</evidence>
<dbReference type="Pfam" id="PF22516">
    <property type="entry name" value="PreP_C"/>
    <property type="match status" value="1"/>
</dbReference>
<dbReference type="InterPro" id="IPR011249">
    <property type="entry name" value="Metalloenz_LuxS/M16"/>
</dbReference>
<comment type="caution">
    <text evidence="3">The sequence shown here is derived from an EMBL/GenBank/DDBJ whole genome shotgun (WGS) entry which is preliminary data.</text>
</comment>
<dbReference type="InterPro" id="IPR055130">
    <property type="entry name" value="PreP_C"/>
</dbReference>
<evidence type="ECO:0000313" key="4">
    <source>
        <dbReference type="Proteomes" id="UP000016608"/>
    </source>
</evidence>
<dbReference type="InterPro" id="IPR007863">
    <property type="entry name" value="Peptidase_M16_C"/>
</dbReference>
<accession>U2PRG3</accession>
<sequence>MCKNKRYWKNYSKVYYRKDSLSEDRRKWRKRYLKPELSQLNAYEIREEKRLDDIHSDGILLVHKKSGARICVMSNEDVNKVFYIAFRTPPKDSTGVPHIIEHTVLCGSKKFPVKDPFIELVKGSLNTFLNAMTYPDKTIYPVASCNDKDFQNLMDVYLDSVFSPNIYKEQNIFRQEGWHYELNSPEDELTLNGVVYNEMKGAFSSADGVLDREILRSLFPDTPYSNESGGDPQVIPELTYEAYLDFHRQYYHPSNSWIYLYGDMDVVEKLKWLDQEYLSNYDRINVDSAIPEQAPFTEPVEHEIPYSISSTDSTENNTYLSCNWAVGNNLNREQYIAFDILDYALLSTQGAPIKQALLDAGIGTDIYGGYDSSSYQPVFSIVAKHANASDQKRFVQIIRKVLQEQVENGINKKTLLAAINGSEFKFREADFGRFPKGLMFGLQIMDSWLYDENAPFLHIEELGVYDYLRKQLETDYFEQLIQKYFLDNTHNALVRVVPEVGLTGKREQALKEKLQAYKASLSKEEIDKLVEETKALEIYEEEPSTKEQLETIPLLSREDMKQTSEPYKNAEETINGIPYLWHEYQTNGIVYLDLLFDAHHISEELIPYLGILKILMGKLNTSDYSYTDFTDEVNLYTGGISNEVNVTGDVQRADCYQVKYEVRLKTLKSNLSRGVELIRSMMLSTQFTDEKRIYEVLAQVKSRLRNELSDSGNVVSATRALSYYSKRAKYADSIQGIGFYESLDRIVAAYETEKQKLMEKMQEVCSLIFQSQNLLVSVTSDAAGYAALKELSVQLTEGLYADTAKEHVEISLPEQKNEGFLDASQIQYVSLAGNFAKGGASYNGSMRVFRVIMNYEYLWQNIRVKGGAYGCSTNIGRNGDVCFLSYRDPNLGRTLDVYRGVPEYLKNFEIDERGMTRFVIGAFSELDAPLTPLSQGRRSLLSYLTGVTYEMIQEERQQALHTRPQDIKDLADVMQTALNHSYICAIGNEGKLQEESDLFDVLETL</sequence>
<evidence type="ECO:0000313" key="3">
    <source>
        <dbReference type="EMBL" id="ERK46711.1"/>
    </source>
</evidence>
<dbReference type="InterPro" id="IPR011765">
    <property type="entry name" value="Pept_M16_N"/>
</dbReference>
<dbReference type="HOGENOM" id="CLU_009165_1_0_9"/>
<dbReference type="SUPFAM" id="SSF63411">
    <property type="entry name" value="LuxS/MPP-like metallohydrolase"/>
    <property type="match status" value="4"/>
</dbReference>
<dbReference type="PATRIC" id="fig|1256908.3.peg.1563"/>
<dbReference type="InterPro" id="IPR013578">
    <property type="entry name" value="Peptidase_M16C_assoc"/>
</dbReference>
<dbReference type="FunFam" id="3.30.830.10:FF:000034">
    <property type="entry name" value="presequence protease 1, chloroplastic/mitochondrial"/>
    <property type="match status" value="1"/>
</dbReference>
<dbReference type="Pfam" id="PF08367">
    <property type="entry name" value="M16C_assoc"/>
    <property type="match status" value="1"/>
</dbReference>
<dbReference type="PANTHER" id="PTHR43016">
    <property type="entry name" value="PRESEQUENCE PROTEASE"/>
    <property type="match status" value="1"/>
</dbReference>
<keyword evidence="4" id="KW-1185">Reference proteome</keyword>
<proteinExistence type="predicted"/>
<gene>
    <name evidence="3" type="ORF">HMPREF0373_01683</name>
</gene>
<protein>
    <submittedName>
        <fullName evidence="3">Peptidase M16 inactive domain protein</fullName>
    </submittedName>
</protein>
<dbReference type="AlphaFoldDB" id="U2PRG3"/>
<dbReference type="eggNOG" id="COG1026">
    <property type="taxonomic scope" value="Bacteria"/>
</dbReference>
<dbReference type="Proteomes" id="UP000016608">
    <property type="component" value="Unassembled WGS sequence"/>
</dbReference>
<dbReference type="GO" id="GO:0016485">
    <property type="term" value="P:protein processing"/>
    <property type="evidence" value="ECO:0007669"/>
    <property type="project" value="TreeGrafter"/>
</dbReference>
<dbReference type="Pfam" id="PF05193">
    <property type="entry name" value="Peptidase_M16_C"/>
    <property type="match status" value="1"/>
</dbReference>
<feature type="domain" description="Peptidase M16C associated" evidence="2">
    <location>
        <begin position="496"/>
        <end position="746"/>
    </location>
</feature>
<dbReference type="GO" id="GO:0046872">
    <property type="term" value="F:metal ion binding"/>
    <property type="evidence" value="ECO:0007669"/>
    <property type="project" value="InterPro"/>
</dbReference>
<evidence type="ECO:0000256" key="1">
    <source>
        <dbReference type="SAM" id="Coils"/>
    </source>
</evidence>
<feature type="coiled-coil region" evidence="1">
    <location>
        <begin position="507"/>
        <end position="542"/>
    </location>
</feature>
<dbReference type="GO" id="GO:0004222">
    <property type="term" value="F:metalloendopeptidase activity"/>
    <property type="evidence" value="ECO:0007669"/>
    <property type="project" value="TreeGrafter"/>
</dbReference>
<name>U2PRG3_EUBRA</name>
<dbReference type="Pfam" id="PF00675">
    <property type="entry name" value="Peptidase_M16"/>
    <property type="match status" value="1"/>
</dbReference>
<reference evidence="3 4" key="1">
    <citation type="submission" date="2013-06" db="EMBL/GenBank/DDBJ databases">
        <authorList>
            <person name="Weinstock G."/>
            <person name="Sodergren E."/>
            <person name="Lobos E.A."/>
            <person name="Fulton L."/>
            <person name="Fulton R."/>
            <person name="Courtney L."/>
            <person name="Fronick C."/>
            <person name="O'Laughlin M."/>
            <person name="Godfrey J."/>
            <person name="Wilson R.M."/>
            <person name="Miner T."/>
            <person name="Farmer C."/>
            <person name="Delehaunty K."/>
            <person name="Cordes M."/>
            <person name="Minx P."/>
            <person name="Tomlinson C."/>
            <person name="Chen J."/>
            <person name="Wollam A."/>
            <person name="Pepin K.H."/>
            <person name="Bhonagiri V."/>
            <person name="Zhang X."/>
            <person name="Warren W."/>
            <person name="Mitreva M."/>
            <person name="Mardis E.R."/>
            <person name="Wilson R.K."/>
        </authorList>
    </citation>
    <scope>NUCLEOTIDE SEQUENCE [LARGE SCALE GENOMIC DNA]</scope>
    <source>
        <strain evidence="3 4">ATCC 29099</strain>
    </source>
</reference>
<organism evidence="3 4">
    <name type="scientific">Eubacterium ramulus ATCC 29099</name>
    <dbReference type="NCBI Taxonomy" id="1256908"/>
    <lineage>
        <taxon>Bacteria</taxon>
        <taxon>Bacillati</taxon>
        <taxon>Bacillota</taxon>
        <taxon>Clostridia</taxon>
        <taxon>Eubacteriales</taxon>
        <taxon>Eubacteriaceae</taxon>
        <taxon>Eubacterium</taxon>
    </lineage>
</organism>
<dbReference type="EMBL" id="AWVJ01000100">
    <property type="protein sequence ID" value="ERK46711.1"/>
    <property type="molecule type" value="Genomic_DNA"/>
</dbReference>
<dbReference type="SMART" id="SM01264">
    <property type="entry name" value="M16C_associated"/>
    <property type="match status" value="1"/>
</dbReference>
<keyword evidence="1" id="KW-0175">Coiled coil</keyword>
<dbReference type="PANTHER" id="PTHR43016:SF13">
    <property type="entry name" value="PRESEQUENCE PROTEASE, MITOCHONDRIAL"/>
    <property type="match status" value="1"/>
</dbReference>
<dbReference type="Gene3D" id="3.30.830.10">
    <property type="entry name" value="Metalloenzyme, LuxS/M16 peptidase-like"/>
    <property type="match status" value="4"/>
</dbReference>